<dbReference type="SMART" id="SM00360">
    <property type="entry name" value="RRM"/>
    <property type="match status" value="1"/>
</dbReference>
<feature type="compositionally biased region" description="Polar residues" evidence="4">
    <location>
        <begin position="445"/>
        <end position="454"/>
    </location>
</feature>
<dbReference type="GO" id="GO:0003729">
    <property type="term" value="F:mRNA binding"/>
    <property type="evidence" value="ECO:0007669"/>
    <property type="project" value="UniProtKB-ARBA"/>
</dbReference>
<name>A0A7R9WDS8_9STRA</name>
<dbReference type="Gene3D" id="3.30.70.330">
    <property type="match status" value="1"/>
</dbReference>
<dbReference type="FunFam" id="3.30.70.330:FF:000383">
    <property type="entry name" value="Sex lethal, isoform D"/>
    <property type="match status" value="1"/>
</dbReference>
<dbReference type="PROSITE" id="PS50102">
    <property type="entry name" value="RRM"/>
    <property type="match status" value="1"/>
</dbReference>
<dbReference type="CDD" id="cd12362">
    <property type="entry name" value="RRM3_CELF1-6"/>
    <property type="match status" value="1"/>
</dbReference>
<feature type="compositionally biased region" description="Basic and acidic residues" evidence="4">
    <location>
        <begin position="76"/>
        <end position="87"/>
    </location>
</feature>
<evidence type="ECO:0000256" key="1">
    <source>
        <dbReference type="ARBA" id="ARBA00022737"/>
    </source>
</evidence>
<keyword evidence="2 3" id="KW-0694">RNA-binding</keyword>
<dbReference type="GO" id="GO:0010629">
    <property type="term" value="P:negative regulation of gene expression"/>
    <property type="evidence" value="ECO:0007669"/>
    <property type="project" value="UniProtKB-ARBA"/>
</dbReference>
<dbReference type="InterPro" id="IPR012677">
    <property type="entry name" value="Nucleotide-bd_a/b_plait_sf"/>
</dbReference>
<feature type="compositionally biased region" description="Polar residues" evidence="4">
    <location>
        <begin position="116"/>
        <end position="129"/>
    </location>
</feature>
<evidence type="ECO:0000256" key="2">
    <source>
        <dbReference type="ARBA" id="ARBA00022884"/>
    </source>
</evidence>
<dbReference type="AlphaFoldDB" id="A0A7R9WDS8"/>
<dbReference type="Pfam" id="PF00076">
    <property type="entry name" value="RRM_1"/>
    <property type="match status" value="1"/>
</dbReference>
<dbReference type="GO" id="GO:0009967">
    <property type="term" value="P:positive regulation of signal transduction"/>
    <property type="evidence" value="ECO:0007669"/>
    <property type="project" value="UniProtKB-ARBA"/>
</dbReference>
<feature type="compositionally biased region" description="Basic and acidic residues" evidence="4">
    <location>
        <begin position="1"/>
        <end position="13"/>
    </location>
</feature>
<evidence type="ECO:0000256" key="4">
    <source>
        <dbReference type="SAM" id="MobiDB-lite"/>
    </source>
</evidence>
<evidence type="ECO:0000256" key="3">
    <source>
        <dbReference type="PROSITE-ProRule" id="PRU00176"/>
    </source>
</evidence>
<dbReference type="PANTHER" id="PTHR48027">
    <property type="entry name" value="HETEROGENEOUS NUCLEAR RIBONUCLEOPROTEIN 87F-RELATED"/>
    <property type="match status" value="1"/>
</dbReference>
<feature type="region of interest" description="Disordered" evidence="4">
    <location>
        <begin position="431"/>
        <end position="454"/>
    </location>
</feature>
<gene>
    <name evidence="6" type="ORF">TDUB1175_LOCUS20140</name>
</gene>
<feature type="compositionally biased region" description="Polar residues" evidence="4">
    <location>
        <begin position="34"/>
        <end position="49"/>
    </location>
</feature>
<evidence type="ECO:0000259" key="5">
    <source>
        <dbReference type="PROSITE" id="PS50102"/>
    </source>
</evidence>
<proteinExistence type="predicted"/>
<evidence type="ECO:0000313" key="6">
    <source>
        <dbReference type="EMBL" id="CAD8321724.1"/>
    </source>
</evidence>
<dbReference type="EMBL" id="HBED01039997">
    <property type="protein sequence ID" value="CAD8321724.1"/>
    <property type="molecule type" value="Transcribed_RNA"/>
</dbReference>
<dbReference type="InterPro" id="IPR035979">
    <property type="entry name" value="RBD_domain_sf"/>
</dbReference>
<reference evidence="6" key="1">
    <citation type="submission" date="2021-01" db="EMBL/GenBank/DDBJ databases">
        <authorList>
            <person name="Corre E."/>
            <person name="Pelletier E."/>
            <person name="Niang G."/>
            <person name="Scheremetjew M."/>
            <person name="Finn R."/>
            <person name="Kale V."/>
            <person name="Holt S."/>
            <person name="Cochrane G."/>
            <person name="Meng A."/>
            <person name="Brown T."/>
            <person name="Cohen L."/>
        </authorList>
    </citation>
    <scope>NUCLEOTIDE SEQUENCE</scope>
    <source>
        <strain evidence="6">CCMP147</strain>
    </source>
</reference>
<protein>
    <recommendedName>
        <fullName evidence="5">RRM domain-containing protein</fullName>
    </recommendedName>
</protein>
<feature type="compositionally biased region" description="Polar residues" evidence="4">
    <location>
        <begin position="88"/>
        <end position="108"/>
    </location>
</feature>
<accession>A0A7R9WDS8</accession>
<feature type="domain" description="RRM" evidence="5">
    <location>
        <begin position="353"/>
        <end position="431"/>
    </location>
</feature>
<sequence length="454" mass="49781">MNAQKKDSSEDGVKSAAADVGNDAGNKSFEENESSSLKSRMNGKTTAPLKNNLGVYVYSVSRSQKSSGIEGGNNAKPEESSLEHEEQSVSTKNLQTAPCDSCQKQTSLKGPEKTTAMKQQNESGSSSPVGESIHNGASRTPPASCPPTPECTTPLPKFTMPPSSPYCHNIPPSPVTPQQFFLLPDATNLQHVQGHGGVYPVGYGNGNTSYHDPNMYVYHVAPGSTGQLDQHQDFQRQQDYSLDRNNFSSHANLQYTSPSSAINWQSSQERCISQNFGAMELSGSLPHPQQWGGYNSDILNGHCSGLWHGGNDMQLGTYYSGRDASHTGQFYCTMPTPGPPIQMSTSEKRANGADLFIFHIPNHFTNLDMCRLFRRYGTLLSVRIEVEKYTGRSRGFGFVSYDSWDSAELAIREVNGLAIGKKRLKVQYKGSTPSGQLHQHKGTYHRNNSSRTHR</sequence>
<keyword evidence="1" id="KW-0677">Repeat</keyword>
<dbReference type="GO" id="GO:0005737">
    <property type="term" value="C:cytoplasm"/>
    <property type="evidence" value="ECO:0007669"/>
    <property type="project" value="UniProtKB-ARBA"/>
</dbReference>
<dbReference type="InterPro" id="IPR052462">
    <property type="entry name" value="SLIRP/GR-RBP-like"/>
</dbReference>
<feature type="region of interest" description="Disordered" evidence="4">
    <location>
        <begin position="1"/>
        <end position="150"/>
    </location>
</feature>
<dbReference type="SUPFAM" id="SSF54928">
    <property type="entry name" value="RNA-binding domain, RBD"/>
    <property type="match status" value="1"/>
</dbReference>
<dbReference type="InterPro" id="IPR000504">
    <property type="entry name" value="RRM_dom"/>
</dbReference>
<organism evidence="6">
    <name type="scientific">Pseudictyota dubia</name>
    <dbReference type="NCBI Taxonomy" id="2749911"/>
    <lineage>
        <taxon>Eukaryota</taxon>
        <taxon>Sar</taxon>
        <taxon>Stramenopiles</taxon>
        <taxon>Ochrophyta</taxon>
        <taxon>Bacillariophyta</taxon>
        <taxon>Mediophyceae</taxon>
        <taxon>Biddulphiophycidae</taxon>
        <taxon>Eupodiscales</taxon>
        <taxon>Odontellaceae</taxon>
        <taxon>Pseudictyota</taxon>
    </lineage>
</organism>